<evidence type="ECO:0000256" key="1">
    <source>
        <dbReference type="SAM" id="Phobius"/>
    </source>
</evidence>
<keyword evidence="1" id="KW-0472">Membrane</keyword>
<name>D5AXA4_RICPP</name>
<dbReference type="HOGENOM" id="CLU_2993840_0_0_5"/>
<evidence type="ECO:0000313" key="2">
    <source>
        <dbReference type="EMBL" id="ADE30043.1"/>
    </source>
</evidence>
<dbReference type="KEGG" id="rpq:rpr22_0539"/>
<organism evidence="2 3">
    <name type="scientific">Rickettsia prowazekii (strain Rp22)</name>
    <dbReference type="NCBI Taxonomy" id="449216"/>
    <lineage>
        <taxon>Bacteria</taxon>
        <taxon>Pseudomonadati</taxon>
        <taxon>Pseudomonadota</taxon>
        <taxon>Alphaproteobacteria</taxon>
        <taxon>Rickettsiales</taxon>
        <taxon>Rickettsiaceae</taxon>
        <taxon>Rickettsieae</taxon>
        <taxon>Rickettsia</taxon>
        <taxon>typhus group</taxon>
    </lineage>
</organism>
<feature type="transmembrane region" description="Helical" evidence="1">
    <location>
        <begin position="21"/>
        <end position="40"/>
    </location>
</feature>
<keyword evidence="1" id="KW-1133">Transmembrane helix</keyword>
<evidence type="ECO:0000313" key="3">
    <source>
        <dbReference type="Proteomes" id="UP000006931"/>
    </source>
</evidence>
<gene>
    <name evidence="2" type="ORF">rpr22_0539</name>
</gene>
<reference evidence="2 3" key="1">
    <citation type="journal article" date="2010" name="Genome Res.">
        <title>Genomic, proteomic, and transcriptomic analysis of virulent and avirulent Rickettsia prowazekii reveals its adaptive mutation capabilities.</title>
        <authorList>
            <person name="Bechah Y."/>
            <person name="El Karkouri K."/>
            <person name="Mediannikov O."/>
            <person name="Leroy Q."/>
            <person name="Pelletier N."/>
            <person name="Robert C."/>
            <person name="Medigue C."/>
            <person name="Mege J.L."/>
            <person name="Raoult D."/>
        </authorList>
    </citation>
    <scope>NUCLEOTIDE SEQUENCE [LARGE SCALE GENOMIC DNA]</scope>
    <source>
        <strain evidence="2 3">Rp22</strain>
    </source>
</reference>
<dbReference type="AlphaFoldDB" id="D5AXA4"/>
<keyword evidence="1" id="KW-0812">Transmembrane</keyword>
<proteinExistence type="predicted"/>
<dbReference type="Proteomes" id="UP000006931">
    <property type="component" value="Chromosome"/>
</dbReference>
<accession>D5AXA4</accession>
<dbReference type="EMBL" id="CP001584">
    <property type="protein sequence ID" value="ADE30043.1"/>
    <property type="molecule type" value="Genomic_DNA"/>
</dbReference>
<sequence>MKIKIFKKLSVLFEDKSFFNLLICVLLLVAQIYTFISYSYTNRHSKNSDKSIYRTII</sequence>
<protein>
    <submittedName>
        <fullName evidence="2">Uncharacterized protein</fullName>
    </submittedName>
</protein>